<evidence type="ECO:0000256" key="24">
    <source>
        <dbReference type="ARBA" id="ARBA00054320"/>
    </source>
</evidence>
<comment type="function">
    <text evidence="25">The processed protein kinase Xa21 chain released by protein cleavage after X.oryzae pv. oryzae protein Ax21 detection translocates into the nucleus where it can bind and regulate WRKY62, a transcription factor. Confers resistance to the bacterial pathogen X.oryzae pv. oryzae (Xoo).</text>
</comment>
<dbReference type="Proteomes" id="UP000026960">
    <property type="component" value="Chromosome 2"/>
</dbReference>
<evidence type="ECO:0000256" key="8">
    <source>
        <dbReference type="ARBA" id="ARBA00022553"/>
    </source>
</evidence>
<evidence type="ECO:0000256" key="26">
    <source>
        <dbReference type="ARBA" id="ARBA00072040"/>
    </source>
</evidence>
<keyword evidence="7" id="KW-0723">Serine/threonine-protein kinase</keyword>
<evidence type="ECO:0000256" key="5">
    <source>
        <dbReference type="ARBA" id="ARBA00012513"/>
    </source>
</evidence>
<keyword evidence="21" id="KW-0325">Glycoprotein</keyword>
<evidence type="ECO:0000256" key="9">
    <source>
        <dbReference type="ARBA" id="ARBA00022614"/>
    </source>
</evidence>
<dbReference type="SMART" id="SM00365">
    <property type="entry name" value="LRR_SD22"/>
    <property type="match status" value="3"/>
</dbReference>
<keyword evidence="14 27" id="KW-0547">Nucleotide-binding</keyword>
<keyword evidence="9" id="KW-0433">Leucine-rich repeat</keyword>
<keyword evidence="16" id="KW-0256">Endoplasmic reticulum</keyword>
<dbReference type="GO" id="GO:0005789">
    <property type="term" value="C:endoplasmic reticulum membrane"/>
    <property type="evidence" value="ECO:0007669"/>
    <property type="project" value="UniProtKB-SubCell"/>
</dbReference>
<feature type="domain" description="Protein kinase" evidence="29">
    <location>
        <begin position="742"/>
        <end position="1039"/>
    </location>
</feature>
<dbReference type="GO" id="GO:0005886">
    <property type="term" value="C:plasma membrane"/>
    <property type="evidence" value="ECO:0007669"/>
    <property type="project" value="UniProtKB-SubCell"/>
</dbReference>
<dbReference type="SUPFAM" id="SSF52058">
    <property type="entry name" value="L domain-like"/>
    <property type="match status" value="2"/>
</dbReference>
<keyword evidence="8" id="KW-0597">Phosphoprotein</keyword>
<dbReference type="InterPro" id="IPR001611">
    <property type="entry name" value="Leu-rich_rpt"/>
</dbReference>
<dbReference type="PANTHER" id="PTHR48054">
    <property type="entry name" value="RECEPTOR KINASE-LIKE PROTEIN XA21"/>
    <property type="match status" value="1"/>
</dbReference>
<dbReference type="Pfam" id="PF07714">
    <property type="entry name" value="PK_Tyr_Ser-Thr"/>
    <property type="match status" value="1"/>
</dbReference>
<dbReference type="PaxDb" id="65489-OBART02G24100.1"/>
<dbReference type="InterPro" id="IPR001245">
    <property type="entry name" value="Ser-Thr/Tyr_kinase_cat_dom"/>
</dbReference>
<dbReference type="FunFam" id="3.80.10.10:FF:000095">
    <property type="entry name" value="LRR receptor-like serine/threonine-protein kinase GSO1"/>
    <property type="match status" value="1"/>
</dbReference>
<dbReference type="Gramene" id="OBART02G24100.1">
    <property type="protein sequence ID" value="OBART02G24100.1"/>
    <property type="gene ID" value="OBART02G24100"/>
</dbReference>
<evidence type="ECO:0000256" key="4">
    <source>
        <dbReference type="ARBA" id="ARBA00004389"/>
    </source>
</evidence>
<dbReference type="InterPro" id="IPR011009">
    <property type="entry name" value="Kinase-like_dom_sf"/>
</dbReference>
<dbReference type="Pfam" id="PF08263">
    <property type="entry name" value="LRRNT_2"/>
    <property type="match status" value="2"/>
</dbReference>
<evidence type="ECO:0000256" key="13">
    <source>
        <dbReference type="ARBA" id="ARBA00022737"/>
    </source>
</evidence>
<dbReference type="EC" id="2.7.11.1" evidence="5"/>
<dbReference type="Gene3D" id="1.10.510.10">
    <property type="entry name" value="Transferase(Phosphotransferase) domain 1"/>
    <property type="match status" value="1"/>
</dbReference>
<dbReference type="SMART" id="SM00220">
    <property type="entry name" value="S_TKc"/>
    <property type="match status" value="1"/>
</dbReference>
<evidence type="ECO:0000256" key="28">
    <source>
        <dbReference type="SAM" id="Phobius"/>
    </source>
</evidence>
<evidence type="ECO:0000256" key="7">
    <source>
        <dbReference type="ARBA" id="ARBA00022527"/>
    </source>
</evidence>
<evidence type="ECO:0000256" key="17">
    <source>
        <dbReference type="ARBA" id="ARBA00022840"/>
    </source>
</evidence>
<dbReference type="eggNOG" id="ENOG502QPYS">
    <property type="taxonomic scope" value="Eukaryota"/>
</dbReference>
<dbReference type="SMART" id="SM00369">
    <property type="entry name" value="LRR_TYP"/>
    <property type="match status" value="10"/>
</dbReference>
<dbReference type="FunFam" id="3.30.200.20:FF:000432">
    <property type="entry name" value="LRR receptor-like serine/threonine-protein kinase EFR"/>
    <property type="match status" value="1"/>
</dbReference>
<dbReference type="GO" id="GO:0005524">
    <property type="term" value="F:ATP binding"/>
    <property type="evidence" value="ECO:0007669"/>
    <property type="project" value="UniProtKB-UniRule"/>
</dbReference>
<dbReference type="PROSITE" id="PS50011">
    <property type="entry name" value="PROTEIN_KINASE_DOM"/>
    <property type="match status" value="1"/>
</dbReference>
<dbReference type="FunFam" id="3.80.10.10:FF:000129">
    <property type="entry name" value="Leucine-rich repeat receptor-like kinase"/>
    <property type="match status" value="1"/>
</dbReference>
<keyword evidence="12" id="KW-0732">Signal</keyword>
<dbReference type="PRINTS" id="PR00019">
    <property type="entry name" value="LEURICHRPT"/>
</dbReference>
<dbReference type="SUPFAM" id="SSF52047">
    <property type="entry name" value="RNI-like"/>
    <property type="match status" value="1"/>
</dbReference>
<evidence type="ECO:0000256" key="27">
    <source>
        <dbReference type="PROSITE-ProRule" id="PRU10141"/>
    </source>
</evidence>
<dbReference type="Gene3D" id="3.30.200.20">
    <property type="entry name" value="Phosphorylase Kinase, domain 1"/>
    <property type="match status" value="1"/>
</dbReference>
<accession>A0A0D3F7M1</accession>
<keyword evidence="6" id="KW-1003">Cell membrane</keyword>
<comment type="cofactor">
    <cofactor evidence="2">
        <name>Mg(2+)</name>
        <dbReference type="ChEBI" id="CHEBI:18420"/>
    </cofactor>
</comment>
<dbReference type="SUPFAM" id="SSF56112">
    <property type="entry name" value="Protein kinase-like (PK-like)"/>
    <property type="match status" value="1"/>
</dbReference>
<dbReference type="PANTHER" id="PTHR48054:SF53">
    <property type="entry name" value="PROTEIN KINASE DOMAIN-CONTAINING PROTEIN"/>
    <property type="match status" value="1"/>
</dbReference>
<evidence type="ECO:0000256" key="14">
    <source>
        <dbReference type="ARBA" id="ARBA00022741"/>
    </source>
</evidence>
<evidence type="ECO:0000256" key="22">
    <source>
        <dbReference type="ARBA" id="ARBA00047899"/>
    </source>
</evidence>
<evidence type="ECO:0000259" key="29">
    <source>
        <dbReference type="PROSITE" id="PS50011"/>
    </source>
</evidence>
<name>A0A0D3F7M1_9ORYZ</name>
<evidence type="ECO:0000313" key="30">
    <source>
        <dbReference type="EnsemblPlants" id="OBART02G24100.1"/>
    </source>
</evidence>
<keyword evidence="10" id="KW-0808">Transferase</keyword>
<organism evidence="30">
    <name type="scientific">Oryza barthii</name>
    <dbReference type="NCBI Taxonomy" id="65489"/>
    <lineage>
        <taxon>Eukaryota</taxon>
        <taxon>Viridiplantae</taxon>
        <taxon>Streptophyta</taxon>
        <taxon>Embryophyta</taxon>
        <taxon>Tracheophyta</taxon>
        <taxon>Spermatophyta</taxon>
        <taxon>Magnoliopsida</taxon>
        <taxon>Liliopsida</taxon>
        <taxon>Poales</taxon>
        <taxon>Poaceae</taxon>
        <taxon>BOP clade</taxon>
        <taxon>Oryzoideae</taxon>
        <taxon>Oryzeae</taxon>
        <taxon>Oryzinae</taxon>
        <taxon>Oryza</taxon>
    </lineage>
</organism>
<comment type="cofactor">
    <cofactor evidence="1">
        <name>Mn(2+)</name>
        <dbReference type="ChEBI" id="CHEBI:29035"/>
    </cofactor>
</comment>
<dbReference type="InterPro" id="IPR000719">
    <property type="entry name" value="Prot_kinase_dom"/>
</dbReference>
<dbReference type="InterPro" id="IPR032675">
    <property type="entry name" value="LRR_dom_sf"/>
</dbReference>
<evidence type="ECO:0000256" key="23">
    <source>
        <dbReference type="ARBA" id="ARBA00048679"/>
    </source>
</evidence>
<evidence type="ECO:0000256" key="12">
    <source>
        <dbReference type="ARBA" id="ARBA00022729"/>
    </source>
</evidence>
<evidence type="ECO:0000256" key="25">
    <source>
        <dbReference type="ARBA" id="ARBA00056628"/>
    </source>
</evidence>
<dbReference type="InterPro" id="IPR052592">
    <property type="entry name" value="LRR-RLK"/>
</dbReference>
<evidence type="ECO:0000256" key="3">
    <source>
        <dbReference type="ARBA" id="ARBA00004162"/>
    </source>
</evidence>
<dbReference type="STRING" id="65489.A0A0D3F7M1"/>
<sequence length="1445" mass="157441">MTRESQGLRCYCGQATIRRERDSGTLIQRSIQLEVHSRHTTRQNQAPFGALRPSRGNMGLMCAKNTNKLSTLILFALLLLCYGVGNVRGATLHENKRDLQALLDFKQGIIDPNDALSDWNTSIHFCRWTGVNCSVTPPLRVTLLNLTSKGLSGQISSSLGNLTFLQQLYLTDNDLMGTLPLLNNLQNLKVLYLSQNRLHGIIPDALTNCSSLTYLDLSKNQLTGVIPPSIGNLSRLVGLGLSKNNLTGIIPRSLGNIATLKVVVISENQLSGRIPDEIWQPRNMTLLYLNENNLSGGLPQTLPNMSSLQKLSLSTNMLSSTLPSNIGDALPNLLLLYLGDNMLQGNIPDSIGNASQLQEVDLSDNSFTGQIPSSLGKLTSMYSLSLQANKLEANDSESWEFFHALANCSLLELLSLSDNLLQGVIPNSIGKLPTSLQYLLMGGNKLSGSVPRSVGKFHDLIQLSLDNNSLTGTIGEWIGNLKKLQHLNLEMNNFVGTIPPSLSNLTKLTKLSIARNDFTGFIPPSWGNLKNLLKLNVSHNNLQGSIPVEFGNLKQLLDLRLSFNKFSGKIPETLGQCQQLLNIQMDQNVLTGNIPITFSNLKSLSVLNLAHNNLSGPLPASLNDLNLTKLDLSYNNFQGAIPTTGVYSNPTVVSLTGNSGLCGGTKDLHMPSCHTVSQRVGRVNYLVKILIPIFGVLSLILLVYFLLIEKRTSRSHFNFQPIYGEHFDKVTYKDLAQATRDFSELNLIGRGSYGSVYRGKLKESKMEVAVKVFNLEMRGAERSFLSECEALRSIQHRNLLPIKTACSTVDNEGNVFKALIYEFMPNGNLDTWLHHKVDEEAPKRLGLTQRISIVVNVADALDYLHHECGRPTVHCDLKPSNILLDDDMNALLGDFGIARFYVDSQSTWAGSVSSIGLKGTIGYIPPEYGQGGHASTSGDVYSFGIVLLEILTCKRPTDPMFTDGIDITTFVENSFPDQIYNVIDAHLVKEFKNLAQEKMVPENDIYQCLLALLQLALSCSRSLPSERLNMNQHLPFEIAKGRSIAPSDQTNNHVETYHPQPQDFQDEQLYRAYVIIQRFKSTITSDPKNITATWTGHDICGETTYVGFYCGAPPGRAKKLTVTAVILNGFDLHAPTLRGFVDQLPDLALFHAASNNFGGDVPRLTGLEYMYELNVGNDLPAHTTSDRVGVKGGGSVNIMGPCITTTINFNFHAGIGNKKGSSKIPGTTDSKALLLNYNNLVGLLPADLGFSKLSYLALANNKLTGPIPASISNLQDSLLEVLLLNNQLSGCLPHELGMLTKAAVIDAGMNQLTGPIPSSFSCLTSVEQLNLGGNRLYGEIPDALCKLAAGPAGRLANLTLSSNYFTSVGPACLSLIKDGVLNVKNNCIPGFANQRRPAECASFLSQPKTCPAASATHAACPAAAAPADRVAKDYSSYVTYATLHE</sequence>
<evidence type="ECO:0000256" key="20">
    <source>
        <dbReference type="ARBA" id="ARBA00023170"/>
    </source>
</evidence>
<feature type="transmembrane region" description="Helical" evidence="28">
    <location>
        <begin position="685"/>
        <end position="707"/>
    </location>
</feature>
<reference evidence="30" key="2">
    <citation type="submission" date="2015-03" db="UniProtKB">
        <authorList>
            <consortium name="EnsemblPlants"/>
        </authorList>
    </citation>
    <scope>IDENTIFICATION</scope>
</reference>
<proteinExistence type="predicted"/>
<dbReference type="Pfam" id="PF13855">
    <property type="entry name" value="LRR_8"/>
    <property type="match status" value="2"/>
</dbReference>
<dbReference type="Pfam" id="PF00560">
    <property type="entry name" value="LRR_1"/>
    <property type="match status" value="8"/>
</dbReference>
<evidence type="ECO:0000256" key="10">
    <source>
        <dbReference type="ARBA" id="ARBA00022679"/>
    </source>
</evidence>
<evidence type="ECO:0000256" key="19">
    <source>
        <dbReference type="ARBA" id="ARBA00023136"/>
    </source>
</evidence>
<feature type="binding site" evidence="27">
    <location>
        <position position="771"/>
    </location>
    <ligand>
        <name>ATP</name>
        <dbReference type="ChEBI" id="CHEBI:30616"/>
    </ligand>
</feature>
<keyword evidence="18 28" id="KW-1133">Transmembrane helix</keyword>
<reference evidence="30" key="1">
    <citation type="journal article" date="2009" name="Rice">
        <title>De Novo Next Generation Sequencing of Plant Genomes.</title>
        <authorList>
            <person name="Rounsley S."/>
            <person name="Marri P.R."/>
            <person name="Yu Y."/>
            <person name="He R."/>
            <person name="Sisneros N."/>
            <person name="Goicoechea J.L."/>
            <person name="Lee S.J."/>
            <person name="Angelova A."/>
            <person name="Kudrna D."/>
            <person name="Luo M."/>
            <person name="Affourtit J."/>
            <person name="Desany B."/>
            <person name="Knight J."/>
            <person name="Niazi F."/>
            <person name="Egholm M."/>
            <person name="Wing R.A."/>
        </authorList>
    </citation>
    <scope>NUCLEOTIDE SEQUENCE [LARGE SCALE GENOMIC DNA]</scope>
    <source>
        <strain evidence="30">cv. IRGC 105608</strain>
    </source>
</reference>
<dbReference type="FunFam" id="3.80.10.10:FF:000041">
    <property type="entry name" value="LRR receptor-like serine/threonine-protein kinase ERECTA"/>
    <property type="match status" value="1"/>
</dbReference>
<evidence type="ECO:0000256" key="11">
    <source>
        <dbReference type="ARBA" id="ARBA00022692"/>
    </source>
</evidence>
<comment type="subcellular location">
    <subcellularLocation>
        <location evidence="3">Cell membrane</location>
        <topology evidence="3">Single-pass membrane protein</topology>
    </subcellularLocation>
    <subcellularLocation>
        <location evidence="4">Endoplasmic reticulum membrane</location>
        <topology evidence="4">Single-pass membrane protein</topology>
    </subcellularLocation>
</comment>
<dbReference type="FunFam" id="1.10.510.10:FF:000358">
    <property type="entry name" value="Putative leucine-rich repeat receptor-like serine/threonine-protein kinase"/>
    <property type="match status" value="1"/>
</dbReference>
<keyword evidence="13" id="KW-0677">Repeat</keyword>
<evidence type="ECO:0000256" key="1">
    <source>
        <dbReference type="ARBA" id="ARBA00001936"/>
    </source>
</evidence>
<evidence type="ECO:0000313" key="31">
    <source>
        <dbReference type="Proteomes" id="UP000026960"/>
    </source>
</evidence>
<evidence type="ECO:0000256" key="6">
    <source>
        <dbReference type="ARBA" id="ARBA00022475"/>
    </source>
</evidence>
<evidence type="ECO:0000256" key="2">
    <source>
        <dbReference type="ARBA" id="ARBA00001946"/>
    </source>
</evidence>
<evidence type="ECO:0000256" key="16">
    <source>
        <dbReference type="ARBA" id="ARBA00022824"/>
    </source>
</evidence>
<comment type="catalytic activity">
    <reaction evidence="23">
        <text>L-seryl-[protein] + ATP = O-phospho-L-seryl-[protein] + ADP + H(+)</text>
        <dbReference type="Rhea" id="RHEA:17989"/>
        <dbReference type="Rhea" id="RHEA-COMP:9863"/>
        <dbReference type="Rhea" id="RHEA-COMP:11604"/>
        <dbReference type="ChEBI" id="CHEBI:15378"/>
        <dbReference type="ChEBI" id="CHEBI:29999"/>
        <dbReference type="ChEBI" id="CHEBI:30616"/>
        <dbReference type="ChEBI" id="CHEBI:83421"/>
        <dbReference type="ChEBI" id="CHEBI:456216"/>
        <dbReference type="EC" id="2.7.11.1"/>
    </reaction>
</comment>
<keyword evidence="15" id="KW-0418">Kinase</keyword>
<dbReference type="InterPro" id="IPR017441">
    <property type="entry name" value="Protein_kinase_ATP_BS"/>
</dbReference>
<dbReference type="FunFam" id="3.80.10.10:FF:000383">
    <property type="entry name" value="Leucine-rich repeat receptor protein kinase EMS1"/>
    <property type="match status" value="1"/>
</dbReference>
<comment type="function">
    <text evidence="24">Receptor kinase that detects X.oryzae pv. oryzae protein Ax21 to promote innate immunity. Following X.oryzae pv. oryzae protein Ax21 detection, undergoes cleavage, releasing the processed protein kinase Xa21 chain.</text>
</comment>
<dbReference type="Gene3D" id="3.80.10.10">
    <property type="entry name" value="Ribonuclease Inhibitor"/>
    <property type="match status" value="5"/>
</dbReference>
<dbReference type="PROSITE" id="PS00107">
    <property type="entry name" value="PROTEIN_KINASE_ATP"/>
    <property type="match status" value="1"/>
</dbReference>
<evidence type="ECO:0000256" key="21">
    <source>
        <dbReference type="ARBA" id="ARBA00023180"/>
    </source>
</evidence>
<evidence type="ECO:0000256" key="15">
    <source>
        <dbReference type="ARBA" id="ARBA00022777"/>
    </source>
</evidence>
<dbReference type="EnsemblPlants" id="OBART02G24100.1">
    <property type="protein sequence ID" value="OBART02G24100.1"/>
    <property type="gene ID" value="OBART02G24100"/>
</dbReference>
<dbReference type="InterPro" id="IPR013210">
    <property type="entry name" value="LRR_N_plant-typ"/>
</dbReference>
<keyword evidence="31" id="KW-1185">Reference proteome</keyword>
<protein>
    <recommendedName>
        <fullName evidence="26">Receptor kinase-like protein Xa21</fullName>
        <ecNumber evidence="5">2.7.11.1</ecNumber>
    </recommendedName>
</protein>
<comment type="catalytic activity">
    <reaction evidence="22">
        <text>L-threonyl-[protein] + ATP = O-phospho-L-threonyl-[protein] + ADP + H(+)</text>
        <dbReference type="Rhea" id="RHEA:46608"/>
        <dbReference type="Rhea" id="RHEA-COMP:11060"/>
        <dbReference type="Rhea" id="RHEA-COMP:11605"/>
        <dbReference type="ChEBI" id="CHEBI:15378"/>
        <dbReference type="ChEBI" id="CHEBI:30013"/>
        <dbReference type="ChEBI" id="CHEBI:30616"/>
        <dbReference type="ChEBI" id="CHEBI:61977"/>
        <dbReference type="ChEBI" id="CHEBI:456216"/>
        <dbReference type="EC" id="2.7.11.1"/>
    </reaction>
</comment>
<dbReference type="GO" id="GO:0004674">
    <property type="term" value="F:protein serine/threonine kinase activity"/>
    <property type="evidence" value="ECO:0007669"/>
    <property type="project" value="UniProtKB-KW"/>
</dbReference>
<keyword evidence="19 28" id="KW-0472">Membrane</keyword>
<evidence type="ECO:0000256" key="18">
    <source>
        <dbReference type="ARBA" id="ARBA00022989"/>
    </source>
</evidence>
<keyword evidence="11 28" id="KW-0812">Transmembrane</keyword>
<keyword evidence="17 27" id="KW-0067">ATP-binding</keyword>
<keyword evidence="20" id="KW-0675">Receptor</keyword>
<dbReference type="InterPro" id="IPR003591">
    <property type="entry name" value="Leu-rich_rpt_typical-subtyp"/>
</dbReference>